<name>A0A840UUD4_9BACT</name>
<dbReference type="GO" id="GO:0046872">
    <property type="term" value="F:metal ion binding"/>
    <property type="evidence" value="ECO:0007669"/>
    <property type="project" value="UniProtKB-KW"/>
</dbReference>
<comment type="cofactor">
    <cofactor evidence="1">
        <name>[4Fe-4S] cluster</name>
        <dbReference type="ChEBI" id="CHEBI:49883"/>
    </cofactor>
</comment>
<evidence type="ECO:0000256" key="10">
    <source>
        <dbReference type="ARBA" id="ARBA00022723"/>
    </source>
</evidence>
<dbReference type="AlphaFoldDB" id="A0A840UUD4"/>
<dbReference type="SFLD" id="SFLDF00275">
    <property type="entry name" value="adenosine_C2_methyltransferase"/>
    <property type="match status" value="1"/>
</dbReference>
<evidence type="ECO:0000256" key="8">
    <source>
        <dbReference type="ARBA" id="ARBA00022679"/>
    </source>
</evidence>
<dbReference type="InterPro" id="IPR040072">
    <property type="entry name" value="Methyltransferase_A"/>
</dbReference>
<evidence type="ECO:0000256" key="5">
    <source>
        <dbReference type="ARBA" id="ARBA00022490"/>
    </source>
</evidence>
<keyword evidence="11" id="KW-0408">Iron</keyword>
<evidence type="ECO:0000256" key="11">
    <source>
        <dbReference type="ARBA" id="ARBA00023004"/>
    </source>
</evidence>
<organism evidence="15 16">
    <name type="scientific">Haloferula luteola</name>
    <dbReference type="NCBI Taxonomy" id="595692"/>
    <lineage>
        <taxon>Bacteria</taxon>
        <taxon>Pseudomonadati</taxon>
        <taxon>Verrucomicrobiota</taxon>
        <taxon>Verrucomicrobiia</taxon>
        <taxon>Verrucomicrobiales</taxon>
        <taxon>Verrucomicrobiaceae</taxon>
        <taxon>Haloferula</taxon>
    </lineage>
</organism>
<feature type="domain" description="Radical SAM core" evidence="14">
    <location>
        <begin position="94"/>
        <end position="327"/>
    </location>
</feature>
<dbReference type="PIRSF" id="PIRSF006004">
    <property type="entry name" value="CHP00048"/>
    <property type="match status" value="1"/>
</dbReference>
<keyword evidence="12" id="KW-0411">Iron-sulfur</keyword>
<evidence type="ECO:0000259" key="14">
    <source>
        <dbReference type="PROSITE" id="PS51918"/>
    </source>
</evidence>
<dbReference type="GO" id="GO:0005737">
    <property type="term" value="C:cytoplasm"/>
    <property type="evidence" value="ECO:0007669"/>
    <property type="project" value="UniProtKB-SubCell"/>
</dbReference>
<dbReference type="InterPro" id="IPR013785">
    <property type="entry name" value="Aldolase_TIM"/>
</dbReference>
<dbReference type="PROSITE" id="PS51918">
    <property type="entry name" value="RADICAL_SAM"/>
    <property type="match status" value="1"/>
</dbReference>
<evidence type="ECO:0000256" key="13">
    <source>
        <dbReference type="ARBA" id="ARBA00023157"/>
    </source>
</evidence>
<dbReference type="Proteomes" id="UP000557717">
    <property type="component" value="Unassembled WGS sequence"/>
</dbReference>
<dbReference type="GO" id="GO:0030488">
    <property type="term" value="P:tRNA methylation"/>
    <property type="evidence" value="ECO:0007669"/>
    <property type="project" value="TreeGrafter"/>
</dbReference>
<evidence type="ECO:0000256" key="4">
    <source>
        <dbReference type="ARBA" id="ARBA00022485"/>
    </source>
</evidence>
<reference evidence="15 16" key="1">
    <citation type="submission" date="2020-08" db="EMBL/GenBank/DDBJ databases">
        <title>Genomic Encyclopedia of Type Strains, Phase IV (KMG-IV): sequencing the most valuable type-strain genomes for metagenomic binning, comparative biology and taxonomic classification.</title>
        <authorList>
            <person name="Goeker M."/>
        </authorList>
    </citation>
    <scope>NUCLEOTIDE SEQUENCE [LARGE SCALE GENOMIC DNA]</scope>
    <source>
        <strain evidence="15 16">YC6886</strain>
    </source>
</reference>
<keyword evidence="7 15" id="KW-0489">Methyltransferase</keyword>
<evidence type="ECO:0000256" key="6">
    <source>
        <dbReference type="ARBA" id="ARBA00022552"/>
    </source>
</evidence>
<protein>
    <submittedName>
        <fullName evidence="15">23S rRNA (Adenine2503-C2)-methyltransferase</fullName>
        <ecNumber evidence="15">2.1.1.192</ecNumber>
    </submittedName>
</protein>
<dbReference type="Pfam" id="PF04055">
    <property type="entry name" value="Radical_SAM"/>
    <property type="match status" value="1"/>
</dbReference>
<evidence type="ECO:0000256" key="1">
    <source>
        <dbReference type="ARBA" id="ARBA00001966"/>
    </source>
</evidence>
<dbReference type="SUPFAM" id="SSF102114">
    <property type="entry name" value="Radical SAM enzymes"/>
    <property type="match status" value="1"/>
</dbReference>
<accession>A0A840UUD4</accession>
<evidence type="ECO:0000256" key="2">
    <source>
        <dbReference type="ARBA" id="ARBA00004496"/>
    </source>
</evidence>
<sequence length="341" mass="37463">MSDALDGLRLEDLRTHLVAEGVNAVHAAPLFRWLQTGHRGGFEPPLERWLERQEDTLITPLRRVLETTSEDGWTTKFLFELADGAQIESVLMGFPGRFTACLSTQVGCAMGCVFCATGQMGFRRHLKAGEIVAQAREVSRLVADRYGERVRNVVMMGMGEPLHNYDATLQALAAITDTHGMGVGPSRVTLSTVGHVPGILKLAKEPAPYTLAVSLHGADDEERGRLIPVNRRWPLAELIDAMRVYQAQKGRILVAWTIIDGVNDSPEHARKIVNLLKGLDIHVNVIPLNATEGFEGSQPESRRVIDFQRILKEAGLPATVRQRRGLDVAAGCGQLVVKSEV</sequence>
<keyword evidence="5" id="KW-0963">Cytoplasm</keyword>
<dbReference type="GO" id="GO:0008173">
    <property type="term" value="F:RNA methyltransferase activity"/>
    <property type="evidence" value="ECO:0007669"/>
    <property type="project" value="InterPro"/>
</dbReference>
<dbReference type="Gene3D" id="3.20.20.70">
    <property type="entry name" value="Aldolase class I"/>
    <property type="match status" value="1"/>
</dbReference>
<proteinExistence type="inferred from homology"/>
<evidence type="ECO:0000256" key="3">
    <source>
        <dbReference type="ARBA" id="ARBA00007544"/>
    </source>
</evidence>
<dbReference type="SMART" id="SM00729">
    <property type="entry name" value="Elp3"/>
    <property type="match status" value="1"/>
</dbReference>
<evidence type="ECO:0000313" key="16">
    <source>
        <dbReference type="Proteomes" id="UP000557717"/>
    </source>
</evidence>
<keyword evidence="6" id="KW-0698">rRNA processing</keyword>
<dbReference type="InterPro" id="IPR004383">
    <property type="entry name" value="rRNA_lsu_MTrfase_RlmN/Cfr"/>
</dbReference>
<evidence type="ECO:0000256" key="9">
    <source>
        <dbReference type="ARBA" id="ARBA00022691"/>
    </source>
</evidence>
<comment type="subcellular location">
    <subcellularLocation>
        <location evidence="2">Cytoplasm</location>
    </subcellularLocation>
</comment>
<keyword evidence="9" id="KW-0949">S-adenosyl-L-methionine</keyword>
<keyword evidence="13" id="KW-1015">Disulfide bond</keyword>
<evidence type="ECO:0000256" key="7">
    <source>
        <dbReference type="ARBA" id="ARBA00022603"/>
    </source>
</evidence>
<dbReference type="SFLD" id="SFLDS00029">
    <property type="entry name" value="Radical_SAM"/>
    <property type="match status" value="1"/>
</dbReference>
<dbReference type="EC" id="2.1.1.192" evidence="15"/>
<evidence type="ECO:0000313" key="15">
    <source>
        <dbReference type="EMBL" id="MBB5349807.1"/>
    </source>
</evidence>
<dbReference type="CDD" id="cd01335">
    <property type="entry name" value="Radical_SAM"/>
    <property type="match status" value="1"/>
</dbReference>
<dbReference type="FunFam" id="3.20.20.70:FF:000014">
    <property type="entry name" value="Probable dual-specificity RNA methyltransferase RlmN"/>
    <property type="match status" value="1"/>
</dbReference>
<dbReference type="EMBL" id="JACHFD010000001">
    <property type="protein sequence ID" value="MBB5349807.1"/>
    <property type="molecule type" value="Genomic_DNA"/>
</dbReference>
<keyword evidence="4" id="KW-0004">4Fe-4S</keyword>
<keyword evidence="16" id="KW-1185">Reference proteome</keyword>
<dbReference type="InterPro" id="IPR058240">
    <property type="entry name" value="rSAM_sf"/>
</dbReference>
<comment type="similarity">
    <text evidence="3">Belongs to the radical SAM superfamily. RlmN family.</text>
</comment>
<dbReference type="PANTHER" id="PTHR30544">
    <property type="entry name" value="23S RRNA METHYLTRANSFERASE"/>
    <property type="match status" value="1"/>
</dbReference>
<dbReference type="InterPro" id="IPR007197">
    <property type="entry name" value="rSAM"/>
</dbReference>
<dbReference type="PANTHER" id="PTHR30544:SF8">
    <property type="entry name" value="RADICAL SAM SUPERFAMILY PROTEIN"/>
    <property type="match status" value="1"/>
</dbReference>
<keyword evidence="10" id="KW-0479">Metal-binding</keyword>
<dbReference type="GO" id="GO:0051539">
    <property type="term" value="F:4 iron, 4 sulfur cluster binding"/>
    <property type="evidence" value="ECO:0007669"/>
    <property type="project" value="UniProtKB-KW"/>
</dbReference>
<keyword evidence="8 15" id="KW-0808">Transferase</keyword>
<comment type="caution">
    <text evidence="15">The sequence shown here is derived from an EMBL/GenBank/DDBJ whole genome shotgun (WGS) entry which is preliminary data.</text>
</comment>
<dbReference type="GO" id="GO:0070475">
    <property type="term" value="P:rRNA base methylation"/>
    <property type="evidence" value="ECO:0007669"/>
    <property type="project" value="TreeGrafter"/>
</dbReference>
<evidence type="ECO:0000256" key="12">
    <source>
        <dbReference type="ARBA" id="ARBA00023014"/>
    </source>
</evidence>
<dbReference type="InterPro" id="IPR006638">
    <property type="entry name" value="Elp3/MiaA/NifB-like_rSAM"/>
</dbReference>
<gene>
    <name evidence="15" type="ORF">HNR46_000028</name>
</gene>
<dbReference type="SFLD" id="SFLDG01062">
    <property type="entry name" value="methyltransferase_(Class_A)"/>
    <property type="match status" value="1"/>
</dbReference>
<dbReference type="RefSeq" id="WP_184014637.1">
    <property type="nucleotide sequence ID" value="NZ_JACHFD010000001.1"/>
</dbReference>